<keyword evidence="9 18" id="KW-0630">Potassium</keyword>
<dbReference type="InterPro" id="IPR036652">
    <property type="entry name" value="YjeF_N_dom_sf"/>
</dbReference>
<evidence type="ECO:0000256" key="4">
    <source>
        <dbReference type="ARBA" id="ARBA00009524"/>
    </source>
</evidence>
<keyword evidence="13" id="KW-0511">Multifunctional enzyme</keyword>
<comment type="catalytic activity">
    <reaction evidence="1 18 19">
        <text>(6R)-NADHX = (6S)-NADHX</text>
        <dbReference type="Rhea" id="RHEA:32215"/>
        <dbReference type="ChEBI" id="CHEBI:64074"/>
        <dbReference type="ChEBI" id="CHEBI:64075"/>
        <dbReference type="EC" id="5.1.99.6"/>
    </reaction>
</comment>
<keyword evidence="12 17" id="KW-0456">Lyase</keyword>
<dbReference type="HAMAP" id="MF_01965">
    <property type="entry name" value="NADHX_dehydratase"/>
    <property type="match status" value="1"/>
</dbReference>
<evidence type="ECO:0000256" key="3">
    <source>
        <dbReference type="ARBA" id="ARBA00006001"/>
    </source>
</evidence>
<comment type="caution">
    <text evidence="18">Lacks conserved residue(s) required for the propagation of feature annotation.</text>
</comment>
<dbReference type="EC" id="5.1.99.6" evidence="19"/>
<keyword evidence="11 18" id="KW-0413">Isomerase</keyword>
<comment type="catalytic activity">
    <reaction evidence="2 18 19">
        <text>(6R)-NADPHX = (6S)-NADPHX</text>
        <dbReference type="Rhea" id="RHEA:32227"/>
        <dbReference type="ChEBI" id="CHEBI:64076"/>
        <dbReference type="ChEBI" id="CHEBI:64077"/>
        <dbReference type="EC" id="5.1.99.6"/>
    </reaction>
</comment>
<comment type="cofactor">
    <cofactor evidence="18 19">
        <name>K(+)</name>
        <dbReference type="ChEBI" id="CHEBI:29103"/>
    </cofactor>
    <text evidence="18 19">Binds 1 potassium ion per subunit.</text>
</comment>
<comment type="cofactor">
    <cofactor evidence="17">
        <name>Mg(2+)</name>
        <dbReference type="ChEBI" id="CHEBI:18420"/>
    </cofactor>
</comment>
<evidence type="ECO:0000256" key="5">
    <source>
        <dbReference type="ARBA" id="ARBA00022723"/>
    </source>
</evidence>
<dbReference type="PROSITE" id="PS51385">
    <property type="entry name" value="YJEF_N"/>
    <property type="match status" value="1"/>
</dbReference>
<gene>
    <name evidence="18" type="primary">nnrE</name>
    <name evidence="17" type="synonym">nnrD</name>
    <name evidence="22" type="ORF">CKO42_05245</name>
</gene>
<keyword evidence="5 18" id="KW-0479">Metal-binding</keyword>
<dbReference type="SUPFAM" id="SSF53613">
    <property type="entry name" value="Ribokinase-like"/>
    <property type="match status" value="1"/>
</dbReference>
<feature type="domain" description="YjeF N-terminal" evidence="21">
    <location>
        <begin position="21"/>
        <end position="222"/>
    </location>
</feature>
<dbReference type="GO" id="GO:0046496">
    <property type="term" value="P:nicotinamide nucleotide metabolic process"/>
    <property type="evidence" value="ECO:0007669"/>
    <property type="project" value="UniProtKB-UniRule"/>
</dbReference>
<evidence type="ECO:0000256" key="11">
    <source>
        <dbReference type="ARBA" id="ARBA00023235"/>
    </source>
</evidence>
<accession>A0A9X0W6S0</accession>
<evidence type="ECO:0000256" key="13">
    <source>
        <dbReference type="ARBA" id="ARBA00023268"/>
    </source>
</evidence>
<feature type="binding site" evidence="18">
    <location>
        <position position="168"/>
    </location>
    <ligand>
        <name>K(+)</name>
        <dbReference type="ChEBI" id="CHEBI:29103"/>
    </ligand>
</feature>
<dbReference type="Gene3D" id="3.40.1190.20">
    <property type="match status" value="1"/>
</dbReference>
<evidence type="ECO:0000256" key="9">
    <source>
        <dbReference type="ARBA" id="ARBA00022958"/>
    </source>
</evidence>
<evidence type="ECO:0000256" key="17">
    <source>
        <dbReference type="HAMAP-Rule" id="MF_01965"/>
    </source>
</evidence>
<evidence type="ECO:0000256" key="12">
    <source>
        <dbReference type="ARBA" id="ARBA00023239"/>
    </source>
</evidence>
<dbReference type="NCBIfam" id="TIGR00196">
    <property type="entry name" value="yjeF_cterm"/>
    <property type="match status" value="1"/>
</dbReference>
<dbReference type="PANTHER" id="PTHR12592:SF0">
    <property type="entry name" value="ATP-DEPENDENT (S)-NAD(P)H-HYDRATE DEHYDRATASE"/>
    <property type="match status" value="1"/>
</dbReference>
<evidence type="ECO:0000256" key="8">
    <source>
        <dbReference type="ARBA" id="ARBA00022857"/>
    </source>
</evidence>
<feature type="binding site" evidence="17">
    <location>
        <position position="441"/>
    </location>
    <ligand>
        <name>AMP</name>
        <dbReference type="ChEBI" id="CHEBI:456215"/>
    </ligand>
</feature>
<keyword evidence="8 17" id="KW-0521">NADP</keyword>
<evidence type="ECO:0000256" key="6">
    <source>
        <dbReference type="ARBA" id="ARBA00022741"/>
    </source>
</evidence>
<sequence>MTRVLPESQQLPRALYRAEQVRSLDRIAIEQYGIPAEQLMERAGAAAFSLLRARWPQARSLVVLAGAGNNGGDGYVIARLAHHSQLGVRVLTLGDHSRLQGAALSAAQAYQAAGGSIEPFTRLPPDAELIVDAMLGTGLERPLTGLWAAAVAQCHSSRAPILALDIPSGLHADSGRVLGAAIKAAATISFIGLKCGLFTGLGPEYCGEVCFDALRVPALIYASEIPAARRIDWSQQGRLLPRRRRCANKGDFGYLLVVGGDQGMSGAARLAGEAALRAGVGRVAIATHPAHAAVLNLTRPELMVHAVAEAAELGALLQRATLVALGPGLGQDTWGQSLYRQVLAANTPLVLDADGLNLLAQDPQRRSNWVLTPHPGEAARLLGCSVAEVETDRFAALKHLQERYGGVVVLKGAGTLVDGPGLRPVAVCMDGNPGMASAGMGDALTGIIAALIGQGMEPVAAAEAGVCLHGAAGDRAAEQGERGLIVSDLIAALQPLLGLADEAV</sequence>
<comment type="catalytic activity">
    <reaction evidence="15 17 19">
        <text>(6S)-NADHX + ADP = AMP + phosphate + NADH + H(+)</text>
        <dbReference type="Rhea" id="RHEA:32223"/>
        <dbReference type="ChEBI" id="CHEBI:15378"/>
        <dbReference type="ChEBI" id="CHEBI:43474"/>
        <dbReference type="ChEBI" id="CHEBI:57945"/>
        <dbReference type="ChEBI" id="CHEBI:64074"/>
        <dbReference type="ChEBI" id="CHEBI:456215"/>
        <dbReference type="ChEBI" id="CHEBI:456216"/>
        <dbReference type="EC" id="4.2.1.136"/>
    </reaction>
</comment>
<evidence type="ECO:0000256" key="1">
    <source>
        <dbReference type="ARBA" id="ARBA00000013"/>
    </source>
</evidence>
<comment type="similarity">
    <text evidence="18">Belongs to the NnrE/AIBP family.</text>
</comment>
<dbReference type="PIRSF" id="PIRSF017184">
    <property type="entry name" value="Nnr"/>
    <property type="match status" value="1"/>
</dbReference>
<feature type="binding site" evidence="17">
    <location>
        <position position="267"/>
    </location>
    <ligand>
        <name>(6S)-NADPHX</name>
        <dbReference type="ChEBI" id="CHEBI:64076"/>
    </ligand>
</feature>
<name>A0A9X0W6S0_9GAMM</name>
<dbReference type="CDD" id="cd01171">
    <property type="entry name" value="YXKO-related"/>
    <property type="match status" value="1"/>
</dbReference>
<keyword evidence="10 17" id="KW-0520">NAD</keyword>
<feature type="binding site" evidence="17">
    <location>
        <position position="442"/>
    </location>
    <ligand>
        <name>(6S)-NADPHX</name>
        <dbReference type="ChEBI" id="CHEBI:64076"/>
    </ligand>
</feature>
<feature type="binding site" evidence="18">
    <location>
        <position position="70"/>
    </location>
    <ligand>
        <name>K(+)</name>
        <dbReference type="ChEBI" id="CHEBI:29103"/>
    </ligand>
</feature>
<dbReference type="Pfam" id="PF03853">
    <property type="entry name" value="YjeF_N"/>
    <property type="match status" value="1"/>
</dbReference>
<dbReference type="GO" id="GO:0052855">
    <property type="term" value="F:ADP-dependent NAD(P)H-hydrate dehydratase activity"/>
    <property type="evidence" value="ECO:0007669"/>
    <property type="project" value="UniProtKB-UniRule"/>
</dbReference>
<feature type="binding site" evidence="18">
    <location>
        <position position="165"/>
    </location>
    <ligand>
        <name>(6S)-NADPHX</name>
        <dbReference type="ChEBI" id="CHEBI:64076"/>
    </ligand>
</feature>
<dbReference type="HAMAP" id="MF_01966">
    <property type="entry name" value="NADHX_epimerase"/>
    <property type="match status" value="1"/>
</dbReference>
<evidence type="ECO:0000256" key="15">
    <source>
        <dbReference type="ARBA" id="ARBA00048238"/>
    </source>
</evidence>
<keyword evidence="6 17" id="KW-0547">Nucleotide-binding</keyword>
<evidence type="ECO:0000313" key="23">
    <source>
        <dbReference type="Proteomes" id="UP001138768"/>
    </source>
</evidence>
<dbReference type="EC" id="4.2.1.136" evidence="19"/>
<comment type="function">
    <text evidence="17">Catalyzes the dehydration of the S-form of NAD(P)HX at the expense of ADP, which is converted to AMP. Together with NAD(P)HX epimerase, which catalyzes the epimerization of the S- and R-forms, the enzyme allows the repair of both epimers of NAD(P)HX, a damaged form of NAD(P)H that is a result of enzymatic or heat-dependent hydration.</text>
</comment>
<evidence type="ECO:0000256" key="18">
    <source>
        <dbReference type="HAMAP-Rule" id="MF_01966"/>
    </source>
</evidence>
<feature type="binding site" evidence="17">
    <location>
        <begin position="411"/>
        <end position="415"/>
    </location>
    <ligand>
        <name>AMP</name>
        <dbReference type="ChEBI" id="CHEBI:456215"/>
    </ligand>
</feature>
<evidence type="ECO:0000256" key="2">
    <source>
        <dbReference type="ARBA" id="ARBA00000909"/>
    </source>
</evidence>
<dbReference type="GO" id="GO:0005524">
    <property type="term" value="F:ATP binding"/>
    <property type="evidence" value="ECO:0007669"/>
    <property type="project" value="UniProtKB-UniRule"/>
</dbReference>
<protein>
    <recommendedName>
        <fullName evidence="19">Bifunctional NAD(P)H-hydrate repair enzyme</fullName>
    </recommendedName>
    <alternativeName>
        <fullName evidence="19">Nicotinamide nucleotide repair protein</fullName>
    </alternativeName>
    <domain>
        <recommendedName>
            <fullName evidence="19">ADP-dependent (S)-NAD(P)H-hydrate dehydratase</fullName>
            <ecNumber evidence="19">4.2.1.136</ecNumber>
        </recommendedName>
        <alternativeName>
            <fullName evidence="19">ADP-dependent NAD(P)HX dehydratase</fullName>
        </alternativeName>
    </domain>
    <domain>
        <recommendedName>
            <fullName evidence="19">NAD(P)H-hydrate epimerase</fullName>
            <ecNumber evidence="19">5.1.99.6</ecNumber>
        </recommendedName>
    </domain>
</protein>
<dbReference type="EMBL" id="NRRY01000005">
    <property type="protein sequence ID" value="MBK1617871.1"/>
    <property type="molecule type" value="Genomic_DNA"/>
</dbReference>
<evidence type="ECO:0000256" key="16">
    <source>
        <dbReference type="ARBA" id="ARBA00049209"/>
    </source>
</evidence>
<dbReference type="SUPFAM" id="SSF64153">
    <property type="entry name" value="YjeF N-terminal domain-like"/>
    <property type="match status" value="1"/>
</dbReference>
<evidence type="ECO:0000256" key="10">
    <source>
        <dbReference type="ARBA" id="ARBA00023027"/>
    </source>
</evidence>
<dbReference type="InterPro" id="IPR000631">
    <property type="entry name" value="CARKD"/>
</dbReference>
<comment type="similarity">
    <text evidence="3 19">In the N-terminal section; belongs to the NnrE/AIBP family.</text>
</comment>
<dbReference type="InterPro" id="IPR029056">
    <property type="entry name" value="Ribokinase-like"/>
</dbReference>
<comment type="catalytic activity">
    <reaction evidence="16 17 19">
        <text>(6S)-NADPHX + ADP = AMP + phosphate + NADPH + H(+)</text>
        <dbReference type="Rhea" id="RHEA:32235"/>
        <dbReference type="ChEBI" id="CHEBI:15378"/>
        <dbReference type="ChEBI" id="CHEBI:43474"/>
        <dbReference type="ChEBI" id="CHEBI:57783"/>
        <dbReference type="ChEBI" id="CHEBI:64076"/>
        <dbReference type="ChEBI" id="CHEBI:456215"/>
        <dbReference type="ChEBI" id="CHEBI:456216"/>
        <dbReference type="EC" id="4.2.1.136"/>
    </reaction>
</comment>
<dbReference type="GO" id="GO:0052856">
    <property type="term" value="F:NAD(P)HX epimerase activity"/>
    <property type="evidence" value="ECO:0007669"/>
    <property type="project" value="UniProtKB-UniRule"/>
</dbReference>
<comment type="subunit">
    <text evidence="17">Homotetramer.</text>
</comment>
<feature type="binding site" evidence="17">
    <location>
        <position position="328"/>
    </location>
    <ligand>
        <name>(6S)-NADPHX</name>
        <dbReference type="ChEBI" id="CHEBI:64076"/>
    </ligand>
</feature>
<feature type="binding site" evidence="18">
    <location>
        <position position="132"/>
    </location>
    <ligand>
        <name>K(+)</name>
        <dbReference type="ChEBI" id="CHEBI:29103"/>
    </ligand>
</feature>
<keyword evidence="23" id="KW-1185">Reference proteome</keyword>
<dbReference type="GO" id="GO:0110051">
    <property type="term" value="P:metabolite repair"/>
    <property type="evidence" value="ECO:0007669"/>
    <property type="project" value="TreeGrafter"/>
</dbReference>
<comment type="similarity">
    <text evidence="4 19">In the C-terminal section; belongs to the NnrD/CARKD family.</text>
</comment>
<dbReference type="NCBIfam" id="TIGR00197">
    <property type="entry name" value="yjeF_nterm"/>
    <property type="match status" value="1"/>
</dbReference>
<keyword evidence="7 17" id="KW-0067">ATP-binding</keyword>
<evidence type="ECO:0000259" key="21">
    <source>
        <dbReference type="PROSITE" id="PS51385"/>
    </source>
</evidence>
<feature type="binding site" evidence="18">
    <location>
        <begin position="136"/>
        <end position="142"/>
    </location>
    <ligand>
        <name>(6S)-NADPHX</name>
        <dbReference type="ChEBI" id="CHEBI:64076"/>
    </ligand>
</feature>
<dbReference type="PROSITE" id="PS51383">
    <property type="entry name" value="YJEF_C_3"/>
    <property type="match status" value="1"/>
</dbReference>
<dbReference type="Gene3D" id="3.40.50.10260">
    <property type="entry name" value="YjeF N-terminal domain"/>
    <property type="match status" value="1"/>
</dbReference>
<comment type="similarity">
    <text evidence="17">Belongs to the NnrD/CARKD family.</text>
</comment>
<proteinExistence type="inferred from homology"/>
<feature type="binding site" evidence="17">
    <location>
        <position position="374"/>
    </location>
    <ligand>
        <name>(6S)-NADPHX</name>
        <dbReference type="ChEBI" id="CHEBI:64076"/>
    </ligand>
</feature>
<dbReference type="AlphaFoldDB" id="A0A9X0W6S0"/>
<dbReference type="GO" id="GO:0046872">
    <property type="term" value="F:metal ion binding"/>
    <property type="evidence" value="ECO:0007669"/>
    <property type="project" value="UniProtKB-UniRule"/>
</dbReference>
<feature type="binding site" evidence="18">
    <location>
        <begin position="69"/>
        <end position="73"/>
    </location>
    <ligand>
        <name>(6S)-NADPHX</name>
        <dbReference type="ChEBI" id="CHEBI:64076"/>
    </ligand>
</feature>
<evidence type="ECO:0000313" key="22">
    <source>
        <dbReference type="EMBL" id="MBK1617871.1"/>
    </source>
</evidence>
<feature type="domain" description="YjeF C-terminal" evidence="20">
    <location>
        <begin position="232"/>
        <end position="500"/>
    </location>
</feature>
<dbReference type="RefSeq" id="WP_200240172.1">
    <property type="nucleotide sequence ID" value="NZ_NRRY01000005.1"/>
</dbReference>
<dbReference type="InterPro" id="IPR004443">
    <property type="entry name" value="YjeF_N_dom"/>
</dbReference>
<reference evidence="22 23" key="1">
    <citation type="journal article" date="2020" name="Microorganisms">
        <title>Osmotic Adaptation and Compatible Solute Biosynthesis of Phototrophic Bacteria as Revealed from Genome Analyses.</title>
        <authorList>
            <person name="Imhoff J.F."/>
            <person name="Rahn T."/>
            <person name="Kunzel S."/>
            <person name="Keller A."/>
            <person name="Neulinger S.C."/>
        </authorList>
    </citation>
    <scope>NUCLEOTIDE SEQUENCE [LARGE SCALE GENOMIC DNA]</scope>
    <source>
        <strain evidence="22 23">DSM 25653</strain>
    </source>
</reference>
<comment type="caution">
    <text evidence="22">The sequence shown here is derived from an EMBL/GenBank/DDBJ whole genome shotgun (WGS) entry which is preliminary data.</text>
</comment>
<dbReference type="Proteomes" id="UP001138768">
    <property type="component" value="Unassembled WGS sequence"/>
</dbReference>
<evidence type="ECO:0000256" key="19">
    <source>
        <dbReference type="PIRNR" id="PIRNR017184"/>
    </source>
</evidence>
<evidence type="ECO:0000256" key="7">
    <source>
        <dbReference type="ARBA" id="ARBA00022840"/>
    </source>
</evidence>
<dbReference type="InterPro" id="IPR030677">
    <property type="entry name" value="Nnr"/>
</dbReference>
<comment type="function">
    <text evidence="18">Catalyzes the epimerization of the S- and R-forms of NAD(P)HX, a damaged form of NAD(P)H that is a result of enzymatic or heat-dependent hydration. This is a prerequisite for the S-specific NAD(P)H-hydrate dehydratase to allow the repair of both epimers of NAD(P)HX.</text>
</comment>
<evidence type="ECO:0000259" key="20">
    <source>
        <dbReference type="PROSITE" id="PS51383"/>
    </source>
</evidence>
<evidence type="ECO:0000256" key="14">
    <source>
        <dbReference type="ARBA" id="ARBA00025153"/>
    </source>
</evidence>
<dbReference type="PANTHER" id="PTHR12592">
    <property type="entry name" value="ATP-DEPENDENT (S)-NAD(P)H-HYDRATE DEHYDRATASE FAMILY MEMBER"/>
    <property type="match status" value="1"/>
</dbReference>
<dbReference type="Pfam" id="PF01256">
    <property type="entry name" value="Carb_kinase"/>
    <property type="match status" value="1"/>
</dbReference>
<organism evidence="22 23">
    <name type="scientific">Lamprobacter modestohalophilus</name>
    <dbReference type="NCBI Taxonomy" id="1064514"/>
    <lineage>
        <taxon>Bacteria</taxon>
        <taxon>Pseudomonadati</taxon>
        <taxon>Pseudomonadota</taxon>
        <taxon>Gammaproteobacteria</taxon>
        <taxon>Chromatiales</taxon>
        <taxon>Chromatiaceae</taxon>
        <taxon>Lamprobacter</taxon>
    </lineage>
</organism>
<comment type="function">
    <text evidence="14 19">Bifunctional enzyme that catalyzes the epimerization of the S- and R-forms of NAD(P)HX and the dehydration of the S-form of NAD(P)HX at the expense of ADP, which is converted to AMP. This allows the repair of both epimers of NAD(P)HX, a damaged form of NAD(P)H that is a result of enzymatic or heat-dependent hydration.</text>
</comment>